<keyword evidence="3" id="KW-1185">Reference proteome</keyword>
<dbReference type="InterPro" id="IPR001810">
    <property type="entry name" value="F-box_dom"/>
</dbReference>
<feature type="domain" description="F-box" evidence="1">
    <location>
        <begin position="1"/>
        <end position="51"/>
    </location>
</feature>
<evidence type="ECO:0000259" key="1">
    <source>
        <dbReference type="PROSITE" id="PS50181"/>
    </source>
</evidence>
<comment type="caution">
    <text evidence="2">The sequence shown here is derived from an EMBL/GenBank/DDBJ whole genome shotgun (WGS) entry which is preliminary data.</text>
</comment>
<dbReference type="EMBL" id="JAVHJV010000004">
    <property type="protein sequence ID" value="KAK5943141.1"/>
    <property type="molecule type" value="Genomic_DNA"/>
</dbReference>
<protein>
    <recommendedName>
        <fullName evidence="1">F-box domain-containing protein</fullName>
    </recommendedName>
</protein>
<gene>
    <name evidence="2" type="ORF">PMZ80_004147</name>
</gene>
<dbReference type="PROSITE" id="PS50181">
    <property type="entry name" value="FBOX"/>
    <property type="match status" value="1"/>
</dbReference>
<dbReference type="Gene3D" id="3.80.10.10">
    <property type="entry name" value="Ribonuclease Inhibitor"/>
    <property type="match status" value="1"/>
</dbReference>
<evidence type="ECO:0000313" key="2">
    <source>
        <dbReference type="EMBL" id="KAK5943141.1"/>
    </source>
</evidence>
<accession>A0ABR0RRA5</accession>
<dbReference type="GeneID" id="89997596"/>
<evidence type="ECO:0000313" key="3">
    <source>
        <dbReference type="Proteomes" id="UP001334248"/>
    </source>
</evidence>
<reference evidence="2 3" key="1">
    <citation type="journal article" date="2023" name="Res Sq">
        <title>Genomic and morphological characterization of Knufia obscura isolated from the Mars 2020 spacecraft assembly facility.</title>
        <authorList>
            <person name="Chander A.M."/>
            <person name="Teixeira M.M."/>
            <person name="Singh N.K."/>
            <person name="Williams M.P."/>
            <person name="Parker C.W."/>
            <person name="Leo P."/>
            <person name="Stajich J.E."/>
            <person name="Torok T."/>
            <person name="Tighe S."/>
            <person name="Mason C.E."/>
            <person name="Venkateswaran K."/>
        </authorList>
    </citation>
    <scope>NUCLEOTIDE SEQUENCE [LARGE SCALE GENOMIC DNA]</scope>
    <source>
        <strain evidence="2 3">CCFEE 5817</strain>
    </source>
</reference>
<dbReference type="RefSeq" id="XP_064731231.1">
    <property type="nucleotide sequence ID" value="XM_064872573.1"/>
</dbReference>
<dbReference type="Proteomes" id="UP001334248">
    <property type="component" value="Unassembled WGS sequence"/>
</dbReference>
<organism evidence="2 3">
    <name type="scientific">Knufia obscura</name>
    <dbReference type="NCBI Taxonomy" id="1635080"/>
    <lineage>
        <taxon>Eukaryota</taxon>
        <taxon>Fungi</taxon>
        <taxon>Dikarya</taxon>
        <taxon>Ascomycota</taxon>
        <taxon>Pezizomycotina</taxon>
        <taxon>Eurotiomycetes</taxon>
        <taxon>Chaetothyriomycetidae</taxon>
        <taxon>Chaetothyriales</taxon>
        <taxon>Trichomeriaceae</taxon>
        <taxon>Knufia</taxon>
    </lineage>
</organism>
<dbReference type="InterPro" id="IPR032675">
    <property type="entry name" value="LRR_dom_sf"/>
</dbReference>
<name>A0ABR0RRA5_9EURO</name>
<sequence>MTSLQSLPPELLARIISFCSADTLTLARICGVSQLFNGLATPLLYAQFRQIVWPTNNSILAFIRTIVTRPDLARYVKQIVLQDVVDGLSGIEIDEDTKGLCLRRFDDIRKILLNESTPNASKLTWKASETSEVEGAYIPVLVCSLPNLETIIFRESYKPECFMSAVECAGALLRKRQLSQGSGLSIPFSQLRSIRTISTESKYGYLDFDELHPFFNLPSARDFEIALANGEWRARDTEEEDGALWRVKPRSSPVERLSFQYSAMTDHCMRRIVGSCANLKELHFTYGRIHMYEPDFTPLQLQNMVLEHAATLEVLHMNYDDDWHKVLWDDEHNDSPEVLRFDNQLARLSRLRKLSVNFAALFGIGVPVIQRFGGALAEREPPRVSLSAMLPQSLEQLEITCCDHRVIPHLQELAASCRDERFSQLRSIKCVFAEEHTDRLKVMHVAIPEVRVEFTFFGLERRQQMLYLPHVPLKERLGLDQSQLFDDEMLLYRGKIQ</sequence>
<proteinExistence type="predicted"/>